<keyword evidence="3" id="KW-0805">Transcription regulation</keyword>
<gene>
    <name evidence="8" type="primary">LOC108993120</name>
</gene>
<dbReference type="AlphaFoldDB" id="A0A2I4EVL4"/>
<dbReference type="InterPro" id="IPR001005">
    <property type="entry name" value="SANT/Myb"/>
</dbReference>
<dbReference type="GO" id="GO:0006355">
    <property type="term" value="P:regulation of DNA-templated transcription"/>
    <property type="evidence" value="ECO:0000318"/>
    <property type="project" value="GO_Central"/>
</dbReference>
<evidence type="ECO:0000256" key="1">
    <source>
        <dbReference type="ARBA" id="ARBA00004123"/>
    </source>
</evidence>
<evidence type="ECO:0000256" key="2">
    <source>
        <dbReference type="ARBA" id="ARBA00022737"/>
    </source>
</evidence>
<dbReference type="PROSITE" id="PS51294">
    <property type="entry name" value="HTH_MYB"/>
    <property type="match status" value="2"/>
</dbReference>
<keyword evidence="2" id="KW-0677">Repeat</keyword>
<dbReference type="FunFam" id="1.10.10.60:FF:000140">
    <property type="entry name" value="Myb transcription factor"/>
    <property type="match status" value="1"/>
</dbReference>
<protein>
    <submittedName>
        <fullName evidence="8">Myb-related protein 340-like</fullName>
    </submittedName>
</protein>
<dbReference type="PANTHER" id="PTHR47997:SF87">
    <property type="entry name" value="TRANSCRIPTION FACTOR MYB26"/>
    <property type="match status" value="1"/>
</dbReference>
<dbReference type="KEGG" id="jre:108993120"/>
<dbReference type="Gene3D" id="1.10.10.60">
    <property type="entry name" value="Homeodomain-like"/>
    <property type="match status" value="2"/>
</dbReference>
<accession>A0A2I4EVL4</accession>
<evidence type="ECO:0000256" key="4">
    <source>
        <dbReference type="ARBA" id="ARBA00023125"/>
    </source>
</evidence>
<proteinExistence type="predicted"/>
<dbReference type="InterPro" id="IPR009057">
    <property type="entry name" value="Homeodomain-like_sf"/>
</dbReference>
<evidence type="ECO:0000256" key="3">
    <source>
        <dbReference type="ARBA" id="ARBA00023015"/>
    </source>
</evidence>
<evidence type="ECO:0000256" key="6">
    <source>
        <dbReference type="ARBA" id="ARBA00023242"/>
    </source>
</evidence>
<keyword evidence="5" id="KW-0804">Transcription</keyword>
<evidence type="ECO:0000313" key="8">
    <source>
        <dbReference type="RefSeq" id="XP_018823430.1"/>
    </source>
</evidence>
<dbReference type="PROSITE" id="PS50090">
    <property type="entry name" value="MYB_LIKE"/>
    <property type="match status" value="2"/>
</dbReference>
<dbReference type="GO" id="GO:0000976">
    <property type="term" value="F:transcription cis-regulatory region binding"/>
    <property type="evidence" value="ECO:0000318"/>
    <property type="project" value="GO_Central"/>
</dbReference>
<sequence length="278" mass="31659">MAHHCCINQRVKKGLWSPEEDEKLIKYISANGYGSWNSVPRLAGLQRCGKSCRLRWVNYLRPDLKRGSFSPQEEALVIELHRNLGNKWSRIAKHLPGRTDNEVKNFWNTRIKKKLRSQDHAIPHALATFSVTEYLSGSEQGVSPHVLNRNFNLNRKSQQDQLHQPPPIRMLQSLDLSDHRILEQSSCSPSWVHFPPLIPPLPNSSSKTWSPGHDHQTHDQLGPNQQDQNFSMRASTPQSLVINPRISEPDSENAILAPEMPELYEIIIGGINVGSERN</sequence>
<dbReference type="InterPro" id="IPR017930">
    <property type="entry name" value="Myb_dom"/>
</dbReference>
<dbReference type="FunFam" id="1.10.10.60:FF:000185">
    <property type="entry name" value="MYB transcription factor"/>
    <property type="match status" value="1"/>
</dbReference>
<dbReference type="InterPro" id="IPR051953">
    <property type="entry name" value="Plant_SW-associated_TFs"/>
</dbReference>
<keyword evidence="4" id="KW-0238">DNA-binding</keyword>
<dbReference type="Pfam" id="PF00249">
    <property type="entry name" value="Myb_DNA-binding"/>
    <property type="match status" value="2"/>
</dbReference>
<dbReference type="GO" id="GO:0005634">
    <property type="term" value="C:nucleus"/>
    <property type="evidence" value="ECO:0000318"/>
    <property type="project" value="GO_Central"/>
</dbReference>
<reference evidence="8" key="1">
    <citation type="submission" date="2025-08" db="UniProtKB">
        <authorList>
            <consortium name="RefSeq"/>
        </authorList>
    </citation>
    <scope>IDENTIFICATION</scope>
    <source>
        <tissue evidence="8">Leaves</tissue>
    </source>
</reference>
<name>A0A2I4EVL4_JUGRE</name>
<dbReference type="OrthoDB" id="2143914at2759"/>
<dbReference type="SMART" id="SM00717">
    <property type="entry name" value="SANT"/>
    <property type="match status" value="2"/>
</dbReference>
<keyword evidence="6" id="KW-0539">Nucleus</keyword>
<evidence type="ECO:0000313" key="7">
    <source>
        <dbReference type="Proteomes" id="UP000235220"/>
    </source>
</evidence>
<comment type="subcellular location">
    <subcellularLocation>
        <location evidence="1">Nucleus</location>
    </subcellularLocation>
</comment>
<dbReference type="GeneID" id="108993120"/>
<dbReference type="Proteomes" id="UP000235220">
    <property type="component" value="Chromosome 12"/>
</dbReference>
<keyword evidence="7" id="KW-1185">Reference proteome</keyword>
<dbReference type="PANTHER" id="PTHR47997">
    <property type="entry name" value="MYB DOMAIN PROTEIN 55"/>
    <property type="match status" value="1"/>
</dbReference>
<evidence type="ECO:0000256" key="5">
    <source>
        <dbReference type="ARBA" id="ARBA00023163"/>
    </source>
</evidence>
<dbReference type="SUPFAM" id="SSF46689">
    <property type="entry name" value="Homeodomain-like"/>
    <property type="match status" value="1"/>
</dbReference>
<dbReference type="CDD" id="cd00167">
    <property type="entry name" value="SANT"/>
    <property type="match status" value="2"/>
</dbReference>
<dbReference type="RefSeq" id="XP_018823430.1">
    <property type="nucleotide sequence ID" value="XM_018967885.2"/>
</dbReference>
<dbReference type="Gramene" id="Jr12_19690_p1">
    <property type="protein sequence ID" value="cds.Jr12_19690_p1"/>
    <property type="gene ID" value="Jr12_19690"/>
</dbReference>
<organism evidence="7 8">
    <name type="scientific">Juglans regia</name>
    <name type="common">English walnut</name>
    <dbReference type="NCBI Taxonomy" id="51240"/>
    <lineage>
        <taxon>Eukaryota</taxon>
        <taxon>Viridiplantae</taxon>
        <taxon>Streptophyta</taxon>
        <taxon>Embryophyta</taxon>
        <taxon>Tracheophyta</taxon>
        <taxon>Spermatophyta</taxon>
        <taxon>Magnoliopsida</taxon>
        <taxon>eudicotyledons</taxon>
        <taxon>Gunneridae</taxon>
        <taxon>Pentapetalae</taxon>
        <taxon>rosids</taxon>
        <taxon>fabids</taxon>
        <taxon>Fagales</taxon>
        <taxon>Juglandaceae</taxon>
        <taxon>Juglans</taxon>
    </lineage>
</organism>